<dbReference type="EMBL" id="PVTL01000002">
    <property type="protein sequence ID" value="PRY69754.1"/>
    <property type="molecule type" value="Genomic_DNA"/>
</dbReference>
<name>A0A2T0VHQ5_9MICO</name>
<dbReference type="NCBIfam" id="TIGR00567">
    <property type="entry name" value="3mg"/>
    <property type="match status" value="1"/>
</dbReference>
<accession>A0A2T0VHQ5</accession>
<reference evidence="6 7" key="1">
    <citation type="submission" date="2018-03" db="EMBL/GenBank/DDBJ databases">
        <title>Genomic Encyclopedia of Type Strains, Phase III (KMG-III): the genomes of soil and plant-associated and newly described type strains.</title>
        <authorList>
            <person name="Whitman W."/>
        </authorList>
    </citation>
    <scope>NUCLEOTIDE SEQUENCE [LARGE SCALE GENOMIC DNA]</scope>
    <source>
        <strain evidence="6 7">CGMCC 1.12484</strain>
    </source>
</reference>
<dbReference type="CDD" id="cd00540">
    <property type="entry name" value="AAG"/>
    <property type="match status" value="1"/>
</dbReference>
<comment type="caution">
    <text evidence="6">The sequence shown here is derived from an EMBL/GenBank/DDBJ whole genome shotgun (WGS) entry which is preliminary data.</text>
</comment>
<dbReference type="GO" id="GO:0006284">
    <property type="term" value="P:base-excision repair"/>
    <property type="evidence" value="ECO:0007669"/>
    <property type="project" value="InterPro"/>
</dbReference>
<evidence type="ECO:0000256" key="4">
    <source>
        <dbReference type="ARBA" id="ARBA00023204"/>
    </source>
</evidence>
<gene>
    <name evidence="6" type="ORF">B0I08_102431</name>
</gene>
<protein>
    <recommendedName>
        <fullName evidence="5">Putative 3-methyladenine DNA glycosylase</fullName>
        <ecNumber evidence="5">3.2.2.-</ecNumber>
    </recommendedName>
</protein>
<dbReference type="PANTHER" id="PTHR10429">
    <property type="entry name" value="DNA-3-METHYLADENINE GLYCOSYLASE"/>
    <property type="match status" value="1"/>
</dbReference>
<proteinExistence type="inferred from homology"/>
<keyword evidence="7" id="KW-1185">Reference proteome</keyword>
<evidence type="ECO:0000256" key="5">
    <source>
        <dbReference type="HAMAP-Rule" id="MF_00527"/>
    </source>
</evidence>
<dbReference type="Gene3D" id="3.10.300.10">
    <property type="entry name" value="Methylpurine-DNA glycosylase (MPG)"/>
    <property type="match status" value="1"/>
</dbReference>
<dbReference type="Proteomes" id="UP000237983">
    <property type="component" value="Unassembled WGS sequence"/>
</dbReference>
<evidence type="ECO:0000256" key="3">
    <source>
        <dbReference type="ARBA" id="ARBA00022801"/>
    </source>
</evidence>
<keyword evidence="2 5" id="KW-0227">DNA damage</keyword>
<organism evidence="6 7">
    <name type="scientific">Glaciihabitans tibetensis</name>
    <dbReference type="NCBI Taxonomy" id="1266600"/>
    <lineage>
        <taxon>Bacteria</taxon>
        <taxon>Bacillati</taxon>
        <taxon>Actinomycetota</taxon>
        <taxon>Actinomycetes</taxon>
        <taxon>Micrococcales</taxon>
        <taxon>Microbacteriaceae</taxon>
        <taxon>Glaciihabitans</taxon>
    </lineage>
</organism>
<dbReference type="PANTHER" id="PTHR10429:SF0">
    <property type="entry name" value="DNA-3-METHYLADENINE GLYCOSYLASE"/>
    <property type="match status" value="1"/>
</dbReference>
<dbReference type="GO" id="GO:0003905">
    <property type="term" value="F:alkylbase DNA N-glycosylase activity"/>
    <property type="evidence" value="ECO:0007669"/>
    <property type="project" value="InterPro"/>
</dbReference>
<evidence type="ECO:0000313" key="7">
    <source>
        <dbReference type="Proteomes" id="UP000237983"/>
    </source>
</evidence>
<dbReference type="NCBIfam" id="NF002003">
    <property type="entry name" value="PRK00802.1-3"/>
    <property type="match status" value="1"/>
</dbReference>
<dbReference type="Pfam" id="PF02245">
    <property type="entry name" value="Pur_DNA_glyco"/>
    <property type="match status" value="1"/>
</dbReference>
<dbReference type="GO" id="GO:0003677">
    <property type="term" value="F:DNA binding"/>
    <property type="evidence" value="ECO:0007669"/>
    <property type="project" value="InterPro"/>
</dbReference>
<keyword evidence="3 5" id="KW-0378">Hydrolase</keyword>
<sequence length="215" mass="22934">MNHDPFARDGLEMVPPRRPAFDRDLLRQSALTVAPMLLGATITCSGVTVRLTEVEAYLGAEDPGSHAFRGPTPRNAPMYGDAGHLYCYFTYGMHTCANVTTGPVGSAQAVLLRAGEVVGGVALARSRRTTSRIDPDLARGPARLTVALGITLDDSGVDLGSGRVQLELAPEPAHYGSGPRTGVSGPGGSLDYPWRFWIPNESSVSPYRRSVVRKT</sequence>
<evidence type="ECO:0000256" key="1">
    <source>
        <dbReference type="ARBA" id="ARBA00009232"/>
    </source>
</evidence>
<dbReference type="SUPFAM" id="SSF50486">
    <property type="entry name" value="FMT C-terminal domain-like"/>
    <property type="match status" value="1"/>
</dbReference>
<dbReference type="InterPro" id="IPR036995">
    <property type="entry name" value="MPG_sf"/>
</dbReference>
<dbReference type="InterPro" id="IPR011034">
    <property type="entry name" value="Formyl_transferase-like_C_sf"/>
</dbReference>
<dbReference type="AlphaFoldDB" id="A0A2T0VHQ5"/>
<evidence type="ECO:0000256" key="2">
    <source>
        <dbReference type="ARBA" id="ARBA00022763"/>
    </source>
</evidence>
<evidence type="ECO:0000313" key="6">
    <source>
        <dbReference type="EMBL" id="PRY69754.1"/>
    </source>
</evidence>
<keyword evidence="4 5" id="KW-0234">DNA repair</keyword>
<comment type="similarity">
    <text evidence="1 5">Belongs to the DNA glycosylase MPG family.</text>
</comment>
<dbReference type="EC" id="3.2.2.-" evidence="5"/>
<dbReference type="InterPro" id="IPR003180">
    <property type="entry name" value="MPG"/>
</dbReference>
<dbReference type="HAMAP" id="MF_00527">
    <property type="entry name" value="3MGH"/>
    <property type="match status" value="1"/>
</dbReference>